<dbReference type="PROSITE" id="PS51007">
    <property type="entry name" value="CYTC"/>
    <property type="match status" value="1"/>
</dbReference>
<evidence type="ECO:0000259" key="4">
    <source>
        <dbReference type="PROSITE" id="PS51007"/>
    </source>
</evidence>
<organism evidence="5">
    <name type="scientific">freshwater metagenome</name>
    <dbReference type="NCBI Taxonomy" id="449393"/>
    <lineage>
        <taxon>unclassified sequences</taxon>
        <taxon>metagenomes</taxon>
        <taxon>ecological metagenomes</taxon>
    </lineage>
</organism>
<evidence type="ECO:0000256" key="3">
    <source>
        <dbReference type="ARBA" id="ARBA00023004"/>
    </source>
</evidence>
<dbReference type="GO" id="GO:0046872">
    <property type="term" value="F:metal ion binding"/>
    <property type="evidence" value="ECO:0007669"/>
    <property type="project" value="UniProtKB-KW"/>
</dbReference>
<accession>A0A6J6NJU1</accession>
<evidence type="ECO:0000313" key="5">
    <source>
        <dbReference type="EMBL" id="CAB4686637.1"/>
    </source>
</evidence>
<evidence type="ECO:0000256" key="1">
    <source>
        <dbReference type="ARBA" id="ARBA00022617"/>
    </source>
</evidence>
<dbReference type="GO" id="GO:0020037">
    <property type="term" value="F:heme binding"/>
    <property type="evidence" value="ECO:0007669"/>
    <property type="project" value="InterPro"/>
</dbReference>
<dbReference type="InterPro" id="IPR036909">
    <property type="entry name" value="Cyt_c-like_dom_sf"/>
</dbReference>
<dbReference type="SUPFAM" id="SSF46626">
    <property type="entry name" value="Cytochrome c"/>
    <property type="match status" value="1"/>
</dbReference>
<proteinExistence type="predicted"/>
<dbReference type="AlphaFoldDB" id="A0A6J6NJU1"/>
<dbReference type="GO" id="GO:0009055">
    <property type="term" value="F:electron transfer activity"/>
    <property type="evidence" value="ECO:0007669"/>
    <property type="project" value="InterPro"/>
</dbReference>
<protein>
    <submittedName>
        <fullName evidence="5">Unannotated protein</fullName>
    </submittedName>
</protein>
<reference evidence="5" key="1">
    <citation type="submission" date="2020-05" db="EMBL/GenBank/DDBJ databases">
        <authorList>
            <person name="Chiriac C."/>
            <person name="Salcher M."/>
            <person name="Ghai R."/>
            <person name="Kavagutti S V."/>
        </authorList>
    </citation>
    <scope>NUCLEOTIDE SEQUENCE</scope>
</reference>
<dbReference type="EMBL" id="CAEZXP010000001">
    <property type="protein sequence ID" value="CAB4686637.1"/>
    <property type="molecule type" value="Genomic_DNA"/>
</dbReference>
<dbReference type="Pfam" id="PF13442">
    <property type="entry name" value="Cytochrome_CBB3"/>
    <property type="match status" value="1"/>
</dbReference>
<dbReference type="Gene3D" id="1.10.760.10">
    <property type="entry name" value="Cytochrome c-like domain"/>
    <property type="match status" value="1"/>
</dbReference>
<keyword evidence="1" id="KW-0349">Heme</keyword>
<keyword evidence="3" id="KW-0408">Iron</keyword>
<gene>
    <name evidence="5" type="ORF">UFOPK2399_00402</name>
</gene>
<name>A0A6J6NJU1_9ZZZZ</name>
<feature type="domain" description="Cytochrome c" evidence="4">
    <location>
        <begin position="37"/>
        <end position="114"/>
    </location>
</feature>
<keyword evidence="2" id="KW-0479">Metal-binding</keyword>
<evidence type="ECO:0000256" key="2">
    <source>
        <dbReference type="ARBA" id="ARBA00022723"/>
    </source>
</evidence>
<dbReference type="InterPro" id="IPR009056">
    <property type="entry name" value="Cyt_c-like_dom"/>
</dbReference>
<sequence>MTDYRFGRRVTAMGALLAATAVLAPTAIARPAATPAGNAVNGKKIFVSTACGACHTLKAAGTKSTIGANLDLKKPTFAKVVSILNTGKGSMQSYKALLSASQIKDVATFISTAKH</sequence>